<accession>A0AAV4GAJ7</accession>
<dbReference type="PROSITE" id="PS00018">
    <property type="entry name" value="EF_HAND_1"/>
    <property type="match status" value="1"/>
</dbReference>
<proteinExistence type="predicted"/>
<evidence type="ECO:0000313" key="2">
    <source>
        <dbReference type="Proteomes" id="UP000762676"/>
    </source>
</evidence>
<reference evidence="1 2" key="1">
    <citation type="journal article" date="2021" name="Elife">
        <title>Chloroplast acquisition without the gene transfer in kleptoplastic sea slugs, Plakobranchus ocellatus.</title>
        <authorList>
            <person name="Maeda T."/>
            <person name="Takahashi S."/>
            <person name="Yoshida T."/>
            <person name="Shimamura S."/>
            <person name="Takaki Y."/>
            <person name="Nagai Y."/>
            <person name="Toyoda A."/>
            <person name="Suzuki Y."/>
            <person name="Arimoto A."/>
            <person name="Ishii H."/>
            <person name="Satoh N."/>
            <person name="Nishiyama T."/>
            <person name="Hasebe M."/>
            <person name="Maruyama T."/>
            <person name="Minagawa J."/>
            <person name="Obokata J."/>
            <person name="Shigenobu S."/>
        </authorList>
    </citation>
    <scope>NUCLEOTIDE SEQUENCE [LARGE SCALE GENOMIC DNA]</scope>
</reference>
<evidence type="ECO:0000313" key="1">
    <source>
        <dbReference type="EMBL" id="GFR82504.1"/>
    </source>
</evidence>
<name>A0AAV4GAJ7_9GAST</name>
<dbReference type="InterPro" id="IPR018247">
    <property type="entry name" value="EF_Hand_1_Ca_BS"/>
</dbReference>
<sequence>MPMISTCSASYYYSTAGGDDDDDDDDDDDLTPEEMKQLLRKRRKIENSERADSTIDNFGKCFDRTLKSNGPTQPKLSFCENVHLIFSNMIELLSKLLSSRKTEKINCDNILKEFKERKELDLEQYRKIKKINEELEYTVRIKKEKEIERLTNELYDLKCQANNAANFARSAFFGKP</sequence>
<gene>
    <name evidence="1" type="ORF">ElyMa_000629000</name>
</gene>
<keyword evidence="2" id="KW-1185">Reference proteome</keyword>
<dbReference type="Proteomes" id="UP000762676">
    <property type="component" value="Unassembled WGS sequence"/>
</dbReference>
<dbReference type="AlphaFoldDB" id="A0AAV4GAJ7"/>
<dbReference type="EMBL" id="BMAT01001273">
    <property type="protein sequence ID" value="GFR82504.1"/>
    <property type="molecule type" value="Genomic_DNA"/>
</dbReference>
<protein>
    <submittedName>
        <fullName evidence="1">Uncharacterized protein</fullName>
    </submittedName>
</protein>
<comment type="caution">
    <text evidence="1">The sequence shown here is derived from an EMBL/GenBank/DDBJ whole genome shotgun (WGS) entry which is preliminary data.</text>
</comment>
<organism evidence="1 2">
    <name type="scientific">Elysia marginata</name>
    <dbReference type="NCBI Taxonomy" id="1093978"/>
    <lineage>
        <taxon>Eukaryota</taxon>
        <taxon>Metazoa</taxon>
        <taxon>Spiralia</taxon>
        <taxon>Lophotrochozoa</taxon>
        <taxon>Mollusca</taxon>
        <taxon>Gastropoda</taxon>
        <taxon>Heterobranchia</taxon>
        <taxon>Euthyneura</taxon>
        <taxon>Panpulmonata</taxon>
        <taxon>Sacoglossa</taxon>
        <taxon>Placobranchoidea</taxon>
        <taxon>Plakobranchidae</taxon>
        <taxon>Elysia</taxon>
    </lineage>
</organism>